<feature type="compositionally biased region" description="Basic and acidic residues" evidence="1">
    <location>
        <begin position="108"/>
        <end position="117"/>
    </location>
</feature>
<keyword evidence="2" id="KW-0732">Signal</keyword>
<name>A0A507ZQT3_9FLAO</name>
<evidence type="ECO:0000256" key="2">
    <source>
        <dbReference type="SAM" id="SignalP"/>
    </source>
</evidence>
<evidence type="ECO:0008006" key="5">
    <source>
        <dbReference type="Google" id="ProtNLM"/>
    </source>
</evidence>
<feature type="signal peptide" evidence="2">
    <location>
        <begin position="1"/>
        <end position="20"/>
    </location>
</feature>
<dbReference type="RefSeq" id="WP_141420666.1">
    <property type="nucleotide sequence ID" value="NZ_VIAR01000002.1"/>
</dbReference>
<sequence>MKKLLLTLTIIGMSVHFASAQSLLHRTSEDRAAKKVDNQIAVLTNQLQLNDDQQERISKEFEKYYERKNEIIQSDLSSREKRKEIKSSLEESLSNIESYLTDAQSDRYNDIKRNKMREMRKRVRNAPRRQ</sequence>
<protein>
    <recommendedName>
        <fullName evidence="5">LTXXQ motif family protein</fullName>
    </recommendedName>
</protein>
<keyword evidence="4" id="KW-1185">Reference proteome</keyword>
<comment type="caution">
    <text evidence="3">The sequence shown here is derived from an EMBL/GenBank/DDBJ whole genome shotgun (WGS) entry which is preliminary data.</text>
</comment>
<gene>
    <name evidence="3" type="ORF">FKR84_02765</name>
</gene>
<evidence type="ECO:0000313" key="4">
    <source>
        <dbReference type="Proteomes" id="UP000317169"/>
    </source>
</evidence>
<proteinExistence type="predicted"/>
<dbReference type="Proteomes" id="UP000317169">
    <property type="component" value="Unassembled WGS sequence"/>
</dbReference>
<evidence type="ECO:0000256" key="1">
    <source>
        <dbReference type="SAM" id="MobiDB-lite"/>
    </source>
</evidence>
<organism evidence="3 4">
    <name type="scientific">Haloflavibacter putidus</name>
    <dbReference type="NCBI Taxonomy" id="2576776"/>
    <lineage>
        <taxon>Bacteria</taxon>
        <taxon>Pseudomonadati</taxon>
        <taxon>Bacteroidota</taxon>
        <taxon>Flavobacteriia</taxon>
        <taxon>Flavobacteriales</taxon>
        <taxon>Flavobacteriaceae</taxon>
        <taxon>Haloflavibacter</taxon>
    </lineage>
</organism>
<feature type="region of interest" description="Disordered" evidence="1">
    <location>
        <begin position="108"/>
        <end position="130"/>
    </location>
</feature>
<reference evidence="3 4" key="1">
    <citation type="submission" date="2019-06" db="EMBL/GenBank/DDBJ databases">
        <title>Flavibacter putida gen. nov., sp. nov., a novel marine bacterium of the family Flavobacteriaceae isolated from coastal seawater.</title>
        <authorList>
            <person name="Feng X."/>
        </authorList>
    </citation>
    <scope>NUCLEOTIDE SEQUENCE [LARGE SCALE GENOMIC DNA]</scope>
    <source>
        <strain evidence="3 4">PLHSN227</strain>
    </source>
</reference>
<evidence type="ECO:0000313" key="3">
    <source>
        <dbReference type="EMBL" id="TQD40136.1"/>
    </source>
</evidence>
<dbReference type="EMBL" id="VIAR01000002">
    <property type="protein sequence ID" value="TQD40136.1"/>
    <property type="molecule type" value="Genomic_DNA"/>
</dbReference>
<feature type="compositionally biased region" description="Basic residues" evidence="1">
    <location>
        <begin position="118"/>
        <end position="130"/>
    </location>
</feature>
<feature type="chain" id="PRO_5021490084" description="LTXXQ motif family protein" evidence="2">
    <location>
        <begin position="21"/>
        <end position="130"/>
    </location>
</feature>
<accession>A0A507ZQT3</accession>
<dbReference type="AlphaFoldDB" id="A0A507ZQT3"/>